<gene>
    <name evidence="2" type="ORF">Taro_031195</name>
</gene>
<dbReference type="Proteomes" id="UP000652761">
    <property type="component" value="Unassembled WGS sequence"/>
</dbReference>
<accession>A0A843W5N9</accession>
<comment type="caution">
    <text evidence="2">The sequence shown here is derived from an EMBL/GenBank/DDBJ whole genome shotgun (WGS) entry which is preliminary data.</text>
</comment>
<keyword evidence="3" id="KW-1185">Reference proteome</keyword>
<dbReference type="AlphaFoldDB" id="A0A843W5N9"/>
<evidence type="ECO:0000313" key="2">
    <source>
        <dbReference type="EMBL" id="MQL98489.1"/>
    </source>
</evidence>
<feature type="region of interest" description="Disordered" evidence="1">
    <location>
        <begin position="86"/>
        <end position="109"/>
    </location>
</feature>
<protein>
    <submittedName>
        <fullName evidence="2">Uncharacterized protein</fullName>
    </submittedName>
</protein>
<name>A0A843W5N9_COLES</name>
<evidence type="ECO:0000313" key="3">
    <source>
        <dbReference type="Proteomes" id="UP000652761"/>
    </source>
</evidence>
<proteinExistence type="predicted"/>
<reference evidence="2" key="1">
    <citation type="submission" date="2017-07" db="EMBL/GenBank/DDBJ databases">
        <title>Taro Niue Genome Assembly and Annotation.</title>
        <authorList>
            <person name="Atibalentja N."/>
            <person name="Keating K."/>
            <person name="Fields C.J."/>
        </authorList>
    </citation>
    <scope>NUCLEOTIDE SEQUENCE</scope>
    <source>
        <strain evidence="2">Niue_2</strain>
        <tissue evidence="2">Leaf</tissue>
    </source>
</reference>
<evidence type="ECO:0000256" key="1">
    <source>
        <dbReference type="SAM" id="MobiDB-lite"/>
    </source>
</evidence>
<dbReference type="EMBL" id="NMUH01002194">
    <property type="protein sequence ID" value="MQL98489.1"/>
    <property type="molecule type" value="Genomic_DNA"/>
</dbReference>
<organism evidence="2 3">
    <name type="scientific">Colocasia esculenta</name>
    <name type="common">Wild taro</name>
    <name type="synonym">Arum esculentum</name>
    <dbReference type="NCBI Taxonomy" id="4460"/>
    <lineage>
        <taxon>Eukaryota</taxon>
        <taxon>Viridiplantae</taxon>
        <taxon>Streptophyta</taxon>
        <taxon>Embryophyta</taxon>
        <taxon>Tracheophyta</taxon>
        <taxon>Spermatophyta</taxon>
        <taxon>Magnoliopsida</taxon>
        <taxon>Liliopsida</taxon>
        <taxon>Araceae</taxon>
        <taxon>Aroideae</taxon>
        <taxon>Colocasieae</taxon>
        <taxon>Colocasia</taxon>
    </lineage>
</organism>
<sequence length="170" mass="18398">MGKPQRDLPFFGSFPRLGLHAERGTGRWRRRSLLGTAAAAAGEAGHGGNAGQQLRRRLQRQMPAAPEGAAGAPCCGWCGRTEGRQRGQTPAAIARGRDGGAQGGRENSLSRRFLGGRLSAESARTGVLFPSPPSQWWGRGLEGAPKELRKSWIRYMTFGRDCLELRISET</sequence>
<feature type="region of interest" description="Disordered" evidence="1">
    <location>
        <begin position="39"/>
        <end position="66"/>
    </location>
</feature>